<feature type="transmembrane region" description="Helical" evidence="11">
    <location>
        <begin position="43"/>
        <end position="68"/>
    </location>
</feature>
<keyword evidence="3 11" id="KW-0812">Transmembrane</keyword>
<gene>
    <name evidence="14" type="primary">LOC106818716</name>
</gene>
<keyword evidence="2" id="KW-1003">Cell membrane</keyword>
<dbReference type="PROSITE" id="PS50262">
    <property type="entry name" value="G_PROTEIN_RECEP_F1_2"/>
    <property type="match status" value="1"/>
</dbReference>
<proteinExistence type="predicted"/>
<evidence type="ECO:0000256" key="3">
    <source>
        <dbReference type="ARBA" id="ARBA00022692"/>
    </source>
</evidence>
<accession>A0ABM1F355</accession>
<keyword evidence="9" id="KW-0325">Glycoprotein</keyword>
<evidence type="ECO:0000256" key="9">
    <source>
        <dbReference type="ARBA" id="ARBA00023180"/>
    </source>
</evidence>
<feature type="transmembrane region" description="Helical" evidence="11">
    <location>
        <begin position="234"/>
        <end position="252"/>
    </location>
</feature>
<reference evidence="14" key="1">
    <citation type="submission" date="2025-08" db="UniProtKB">
        <authorList>
            <consortium name="RefSeq"/>
        </authorList>
    </citation>
    <scope>IDENTIFICATION</scope>
</reference>
<name>A0ABM1F355_PRICU</name>
<evidence type="ECO:0000259" key="12">
    <source>
        <dbReference type="PROSITE" id="PS50262"/>
    </source>
</evidence>
<dbReference type="InterPro" id="IPR017452">
    <property type="entry name" value="GPCR_Rhodpsn_7TM"/>
</dbReference>
<feature type="transmembrane region" description="Helical" evidence="11">
    <location>
        <begin position="186"/>
        <end position="205"/>
    </location>
</feature>
<keyword evidence="10" id="KW-0807">Transducer</keyword>
<protein>
    <submittedName>
        <fullName evidence="14">Allatostatin-A receptor-like</fullName>
    </submittedName>
</protein>
<evidence type="ECO:0000256" key="4">
    <source>
        <dbReference type="ARBA" id="ARBA00022989"/>
    </source>
</evidence>
<dbReference type="Proteomes" id="UP000695022">
    <property type="component" value="Unplaced"/>
</dbReference>
<feature type="transmembrane region" description="Helical" evidence="11">
    <location>
        <begin position="272"/>
        <end position="296"/>
    </location>
</feature>
<evidence type="ECO:0000313" key="13">
    <source>
        <dbReference type="Proteomes" id="UP000695022"/>
    </source>
</evidence>
<evidence type="ECO:0000256" key="1">
    <source>
        <dbReference type="ARBA" id="ARBA00004651"/>
    </source>
</evidence>
<feature type="transmembrane region" description="Helical" evidence="11">
    <location>
        <begin position="119"/>
        <end position="137"/>
    </location>
</feature>
<comment type="subcellular location">
    <subcellularLocation>
        <location evidence="1">Cell membrane</location>
        <topology evidence="1">Multi-pass membrane protein</topology>
    </subcellularLocation>
</comment>
<dbReference type="GeneID" id="106818716"/>
<dbReference type="InterPro" id="IPR000276">
    <property type="entry name" value="GPCR_Rhodpsn"/>
</dbReference>
<keyword evidence="5" id="KW-0297">G-protein coupled receptor</keyword>
<evidence type="ECO:0000256" key="7">
    <source>
        <dbReference type="ARBA" id="ARBA00023157"/>
    </source>
</evidence>
<dbReference type="RefSeq" id="XP_014678876.1">
    <property type="nucleotide sequence ID" value="XM_014823390.1"/>
</dbReference>
<evidence type="ECO:0000256" key="2">
    <source>
        <dbReference type="ARBA" id="ARBA00022475"/>
    </source>
</evidence>
<dbReference type="PANTHER" id="PTHR45695:SF23">
    <property type="entry name" value="GALANIN-LIKE G-PROTEIN COUPLED RECEPTOR NPR-9"/>
    <property type="match status" value="1"/>
</dbReference>
<dbReference type="PRINTS" id="PR00237">
    <property type="entry name" value="GPCRRHODOPSN"/>
</dbReference>
<dbReference type="SUPFAM" id="SSF81321">
    <property type="entry name" value="Family A G protein-coupled receptor-like"/>
    <property type="match status" value="1"/>
</dbReference>
<sequence>MAEASEVIPAVILWTIAIVGLSGNCLTMWVISTNPHRSSTDTLVLNLATADLFFIITDCGSAAINAALQHWPFGAAACEITSYASIVTLYVSSYTIVLLALERMLTRIYPNTDRHRHHLAAITVLWLSGCAIGIYAFPITEYVFEYPNAQRLGPFSVTQDGQFRFNPKRGYCNFHPAKVHVYTKFALSYVIPGCLAVVFTCVAARRSAASHCSLRRGELDVVYYGADASSVTRMTSFVVAAFVCLWPAHYAMELITVHNTRALDSIGWPESFWLLVGSLCLAYLSFSIRPIIYAVLSTHFRTEFRLACCCRSGDVFAEAVLRDSPVSRLAPGHAYYSRTPLYFAGGTISVSTHDVTLDFLESAGVAQEDDVMQCDDCSKACATTTV</sequence>
<evidence type="ECO:0000256" key="8">
    <source>
        <dbReference type="ARBA" id="ARBA00023170"/>
    </source>
</evidence>
<feature type="transmembrane region" description="Helical" evidence="11">
    <location>
        <begin position="80"/>
        <end position="99"/>
    </location>
</feature>
<keyword evidence="7" id="KW-1015">Disulfide bond</keyword>
<keyword evidence="6 11" id="KW-0472">Membrane</keyword>
<evidence type="ECO:0000256" key="6">
    <source>
        <dbReference type="ARBA" id="ARBA00023136"/>
    </source>
</evidence>
<keyword evidence="13" id="KW-1185">Reference proteome</keyword>
<dbReference type="Pfam" id="PF00001">
    <property type="entry name" value="7tm_1"/>
    <property type="match status" value="1"/>
</dbReference>
<evidence type="ECO:0000313" key="14">
    <source>
        <dbReference type="RefSeq" id="XP_014678876.1"/>
    </source>
</evidence>
<feature type="transmembrane region" description="Helical" evidence="11">
    <location>
        <begin position="12"/>
        <end position="31"/>
    </location>
</feature>
<evidence type="ECO:0000256" key="10">
    <source>
        <dbReference type="ARBA" id="ARBA00023224"/>
    </source>
</evidence>
<dbReference type="Gene3D" id="1.20.1070.10">
    <property type="entry name" value="Rhodopsin 7-helix transmembrane proteins"/>
    <property type="match status" value="1"/>
</dbReference>
<dbReference type="PANTHER" id="PTHR45695">
    <property type="entry name" value="LEUCOKININ RECEPTOR-RELATED"/>
    <property type="match status" value="1"/>
</dbReference>
<keyword evidence="4 11" id="KW-1133">Transmembrane helix</keyword>
<evidence type="ECO:0000256" key="5">
    <source>
        <dbReference type="ARBA" id="ARBA00023040"/>
    </source>
</evidence>
<evidence type="ECO:0000256" key="11">
    <source>
        <dbReference type="SAM" id="Phobius"/>
    </source>
</evidence>
<organism evidence="13 14">
    <name type="scientific">Priapulus caudatus</name>
    <name type="common">Priapulid worm</name>
    <dbReference type="NCBI Taxonomy" id="37621"/>
    <lineage>
        <taxon>Eukaryota</taxon>
        <taxon>Metazoa</taxon>
        <taxon>Ecdysozoa</taxon>
        <taxon>Scalidophora</taxon>
        <taxon>Priapulida</taxon>
        <taxon>Priapulimorpha</taxon>
        <taxon>Priapulimorphida</taxon>
        <taxon>Priapulidae</taxon>
        <taxon>Priapulus</taxon>
    </lineage>
</organism>
<feature type="domain" description="G-protein coupled receptors family 1 profile" evidence="12">
    <location>
        <begin position="23"/>
        <end position="293"/>
    </location>
</feature>
<keyword evidence="8" id="KW-0675">Receptor</keyword>